<name>A0A379EF82_9BACT</name>
<accession>A0A379EF82</accession>
<organism evidence="1 2">
    <name type="scientific">Prevotella disiens</name>
    <dbReference type="NCBI Taxonomy" id="28130"/>
    <lineage>
        <taxon>Bacteria</taxon>
        <taxon>Pseudomonadati</taxon>
        <taxon>Bacteroidota</taxon>
        <taxon>Bacteroidia</taxon>
        <taxon>Bacteroidales</taxon>
        <taxon>Prevotellaceae</taxon>
        <taxon>Prevotella</taxon>
    </lineage>
</organism>
<sequence>MEAVSLALGYGLNKFEVTPHIFNIESIQEYKVNHVLPEILIEVYFTDDNLGELPGGNNSLHEHKSGLYLRVCFNESYSEIYNEKVRILC</sequence>
<proteinExistence type="predicted"/>
<reference evidence="1 2" key="1">
    <citation type="submission" date="2018-06" db="EMBL/GenBank/DDBJ databases">
        <authorList>
            <consortium name="Pathogen Informatics"/>
            <person name="Doyle S."/>
        </authorList>
    </citation>
    <scope>NUCLEOTIDE SEQUENCE [LARGE SCALE GENOMIC DNA]</scope>
    <source>
        <strain evidence="1 2">NCTC11157</strain>
    </source>
</reference>
<dbReference type="AlphaFoldDB" id="A0A379EF82"/>
<dbReference type="OrthoDB" id="9805802at2"/>
<protein>
    <submittedName>
        <fullName evidence="1">Uncharacterized protein</fullName>
    </submittedName>
</protein>
<dbReference type="Proteomes" id="UP000254072">
    <property type="component" value="Unassembled WGS sequence"/>
</dbReference>
<dbReference type="EMBL" id="UGTL01000002">
    <property type="protein sequence ID" value="SUB97461.1"/>
    <property type="molecule type" value="Genomic_DNA"/>
</dbReference>
<evidence type="ECO:0000313" key="2">
    <source>
        <dbReference type="Proteomes" id="UP000254072"/>
    </source>
</evidence>
<gene>
    <name evidence="1" type="ORF">NCTC11157_02245</name>
</gene>
<evidence type="ECO:0000313" key="1">
    <source>
        <dbReference type="EMBL" id="SUB97461.1"/>
    </source>
</evidence>